<organism evidence="2 3">
    <name type="scientific">Methylorubrum extorquens</name>
    <name type="common">Methylobacterium dichloromethanicum</name>
    <name type="synonym">Methylobacterium extorquens</name>
    <dbReference type="NCBI Taxonomy" id="408"/>
    <lineage>
        <taxon>Bacteria</taxon>
        <taxon>Pseudomonadati</taxon>
        <taxon>Pseudomonadota</taxon>
        <taxon>Alphaproteobacteria</taxon>
        <taxon>Hyphomicrobiales</taxon>
        <taxon>Methylobacteriaceae</taxon>
        <taxon>Methylorubrum</taxon>
    </lineage>
</organism>
<evidence type="ECO:0000256" key="1">
    <source>
        <dbReference type="SAM" id="SignalP"/>
    </source>
</evidence>
<dbReference type="Proteomes" id="UP000180215">
    <property type="component" value="Unassembled WGS sequence"/>
</dbReference>
<comment type="caution">
    <text evidence="2">The sequence shown here is derived from an EMBL/GenBank/DDBJ whole genome shotgun (WGS) entry which is preliminary data.</text>
</comment>
<evidence type="ECO:0000313" key="3">
    <source>
        <dbReference type="Proteomes" id="UP000180215"/>
    </source>
</evidence>
<feature type="chain" id="PRO_5012142162" description="ABC transporter substrate-binding protein" evidence="1">
    <location>
        <begin position="25"/>
        <end position="81"/>
    </location>
</feature>
<dbReference type="EMBL" id="MNAO01000486">
    <property type="protein sequence ID" value="OHV14662.1"/>
    <property type="molecule type" value="Genomic_DNA"/>
</dbReference>
<dbReference type="AlphaFoldDB" id="A0A1S1P252"/>
<evidence type="ECO:0000313" key="2">
    <source>
        <dbReference type="EMBL" id="OHV14662.1"/>
    </source>
</evidence>
<evidence type="ECO:0008006" key="4">
    <source>
        <dbReference type="Google" id="ProtNLM"/>
    </source>
</evidence>
<feature type="signal peptide" evidence="1">
    <location>
        <begin position="1"/>
        <end position="24"/>
    </location>
</feature>
<accession>A0A1S1P252</accession>
<gene>
    <name evidence="2" type="ORF">BK022_24850</name>
</gene>
<keyword evidence="1" id="KW-0732">Signal</keyword>
<sequence length="81" mass="8328">MSSHFIRWAILLFALFGASVAALAQGQVPSLPVRIGAIPVLGAAPLFVAEREARLGADGLKPTVTLFDSGPNAAQAEASAR</sequence>
<reference evidence="2 3" key="1">
    <citation type="submission" date="2016-10" db="EMBL/GenBank/DDBJ databases">
        <title>Draft genome sequence of Methylobacterium extorquens CP3, a seed endophyte of Crotalaria pumila with plant growth-promoting and metal tolerance properties.</title>
        <authorList>
            <person name="Sanchez-Lopez A.S."/>
            <person name="Van Hamme J.D."/>
            <person name="Thijs S."/>
            <person name="Mcammond B.M."/>
            <person name="Stevens V."/>
            <person name="Gonzalez-Chavez M.D.C."/>
            <person name="Vangronsveld J."/>
        </authorList>
    </citation>
    <scope>NUCLEOTIDE SEQUENCE [LARGE SCALE GENOMIC DNA]</scope>
    <source>
        <strain evidence="2 3">CP3</strain>
    </source>
</reference>
<proteinExistence type="predicted"/>
<protein>
    <recommendedName>
        <fullName evidence="4">ABC transporter substrate-binding protein</fullName>
    </recommendedName>
</protein>
<name>A0A1S1P252_METEX</name>